<protein>
    <recommendedName>
        <fullName evidence="2">Alpha/beta hydrolase fold-3 domain-containing protein</fullName>
    </recommendedName>
</protein>
<dbReference type="PANTHER" id="PTHR48081:SF8">
    <property type="entry name" value="ALPHA_BETA HYDROLASE FOLD-3 DOMAIN-CONTAINING PROTEIN-RELATED"/>
    <property type="match status" value="1"/>
</dbReference>
<feature type="domain" description="Alpha/beta hydrolase fold-3" evidence="2">
    <location>
        <begin position="187"/>
        <end position="396"/>
    </location>
</feature>
<comment type="caution">
    <text evidence="3">The sequence shown here is derived from an EMBL/GenBank/DDBJ whole genome shotgun (WGS) entry which is preliminary data.</text>
</comment>
<dbReference type="AlphaFoldDB" id="A0A2T9ZAM7"/>
<dbReference type="EMBL" id="MBFS01000901">
    <property type="protein sequence ID" value="PVV01669.1"/>
    <property type="molecule type" value="Genomic_DNA"/>
</dbReference>
<dbReference type="InterPro" id="IPR050300">
    <property type="entry name" value="GDXG_lipolytic_enzyme"/>
</dbReference>
<evidence type="ECO:0000313" key="3">
    <source>
        <dbReference type="EMBL" id="PVV01669.1"/>
    </source>
</evidence>
<organism evidence="3 4">
    <name type="scientific">Smittium megazygosporum</name>
    <dbReference type="NCBI Taxonomy" id="133381"/>
    <lineage>
        <taxon>Eukaryota</taxon>
        <taxon>Fungi</taxon>
        <taxon>Fungi incertae sedis</taxon>
        <taxon>Zoopagomycota</taxon>
        <taxon>Kickxellomycotina</taxon>
        <taxon>Harpellomycetes</taxon>
        <taxon>Harpellales</taxon>
        <taxon>Legeriomycetaceae</taxon>
        <taxon>Smittium</taxon>
    </lineage>
</organism>
<reference evidence="3 4" key="1">
    <citation type="journal article" date="2018" name="MBio">
        <title>Comparative Genomics Reveals the Core Gene Toolbox for the Fungus-Insect Symbiosis.</title>
        <authorList>
            <person name="Wang Y."/>
            <person name="Stata M."/>
            <person name="Wang W."/>
            <person name="Stajich J.E."/>
            <person name="White M.M."/>
            <person name="Moncalvo J.M."/>
        </authorList>
    </citation>
    <scope>NUCLEOTIDE SEQUENCE [LARGE SCALE GENOMIC DNA]</scope>
    <source>
        <strain evidence="3 4">SC-DP-2</strain>
    </source>
</reference>
<keyword evidence="4" id="KW-1185">Reference proteome</keyword>
<evidence type="ECO:0000259" key="2">
    <source>
        <dbReference type="Pfam" id="PF07859"/>
    </source>
</evidence>
<dbReference type="SUPFAM" id="SSF53474">
    <property type="entry name" value="alpha/beta-Hydrolases"/>
    <property type="match status" value="1"/>
</dbReference>
<sequence>MADFINGVLRSKSITPEERKTAQKRVFEASGNAVLDYISNGPRYPNWTMGMQATVASLVSVVEMFAEHTSSVDLDAHPEKFDLGVIAHTLRGIRDMPVDISGYPGKYETVYWKTHQNEHRSILTQDLFSDEEFAGIQDRVQKELTVPRELFSEIVVHDSVFDREKKNGFSDQQIFSLSPLHPDEVILVHYHGGGYCYECPGAYRRSMVDVSESTGYRIFVPDYRLAPEHPFPAGMLDGIEFYFHLMGLGFKPENIIIMGDSAGGNLCLCIIQILKRKSAKQPRGVVALSPWCSLTPDKDSYTKNKKYDFVFASTPENPLNPSRLYVNPGVPMSENIKAMLNNPLVAPLHFDFEGCAPIYIQGGEIEMLIDHIDELAERVGAKEVLIKGKDHPGFAHPHDRNIYEKYYGMIHDFFIFQDAAEHYSAIQGIANFAKKLDNEHKQ</sequence>
<evidence type="ECO:0000313" key="4">
    <source>
        <dbReference type="Proteomes" id="UP000245609"/>
    </source>
</evidence>
<name>A0A2T9ZAM7_9FUNG</name>
<dbReference type="GO" id="GO:0016787">
    <property type="term" value="F:hydrolase activity"/>
    <property type="evidence" value="ECO:0007669"/>
    <property type="project" value="UniProtKB-KW"/>
</dbReference>
<dbReference type="STRING" id="133381.A0A2T9ZAM7"/>
<dbReference type="OrthoDB" id="408631at2759"/>
<evidence type="ECO:0000256" key="1">
    <source>
        <dbReference type="ARBA" id="ARBA00022801"/>
    </source>
</evidence>
<dbReference type="Gene3D" id="3.40.50.1820">
    <property type="entry name" value="alpha/beta hydrolase"/>
    <property type="match status" value="1"/>
</dbReference>
<gene>
    <name evidence="3" type="ORF">BB560_003902</name>
</gene>
<proteinExistence type="predicted"/>
<keyword evidence="1" id="KW-0378">Hydrolase</keyword>
<dbReference type="InterPro" id="IPR029058">
    <property type="entry name" value="AB_hydrolase_fold"/>
</dbReference>
<accession>A0A2T9ZAM7</accession>
<dbReference type="Proteomes" id="UP000245609">
    <property type="component" value="Unassembled WGS sequence"/>
</dbReference>
<dbReference type="InterPro" id="IPR013094">
    <property type="entry name" value="AB_hydrolase_3"/>
</dbReference>
<dbReference type="PANTHER" id="PTHR48081">
    <property type="entry name" value="AB HYDROLASE SUPERFAMILY PROTEIN C4A8.06C"/>
    <property type="match status" value="1"/>
</dbReference>
<dbReference type="Pfam" id="PF07859">
    <property type="entry name" value="Abhydrolase_3"/>
    <property type="match status" value="1"/>
</dbReference>